<evidence type="ECO:0000313" key="1">
    <source>
        <dbReference type="EMBL" id="OUR96565.1"/>
    </source>
</evidence>
<organism evidence="1 2">
    <name type="scientific">Halobacteriovorax marinus</name>
    <dbReference type="NCBI Taxonomy" id="97084"/>
    <lineage>
        <taxon>Bacteria</taxon>
        <taxon>Pseudomonadati</taxon>
        <taxon>Bdellovibrionota</taxon>
        <taxon>Bacteriovoracia</taxon>
        <taxon>Bacteriovoracales</taxon>
        <taxon>Halobacteriovoraceae</taxon>
        <taxon>Halobacteriovorax</taxon>
    </lineage>
</organism>
<dbReference type="AlphaFoldDB" id="A0A1Y5F738"/>
<protein>
    <recommendedName>
        <fullName evidence="3">Toxin</fullName>
    </recommendedName>
</protein>
<dbReference type="EMBL" id="MAAO01000006">
    <property type="protein sequence ID" value="OUR96565.1"/>
    <property type="molecule type" value="Genomic_DNA"/>
</dbReference>
<dbReference type="Proteomes" id="UP000196531">
    <property type="component" value="Unassembled WGS sequence"/>
</dbReference>
<dbReference type="InterPro" id="IPR038573">
    <property type="entry name" value="BrnT_sf"/>
</dbReference>
<comment type="caution">
    <text evidence="1">The sequence shown here is derived from an EMBL/GenBank/DDBJ whole genome shotgun (WGS) entry which is preliminary data.</text>
</comment>
<accession>A0A1Y5F738</accession>
<gene>
    <name evidence="1" type="ORF">A9Q84_09455</name>
</gene>
<evidence type="ECO:0008006" key="3">
    <source>
        <dbReference type="Google" id="ProtNLM"/>
    </source>
</evidence>
<reference evidence="2" key="1">
    <citation type="journal article" date="2017" name="Proc. Natl. Acad. Sci. U.S.A.">
        <title>Simulation of Deepwater Horizon oil plume reveals substrate specialization within a complex community of hydrocarbon-degraders.</title>
        <authorList>
            <person name="Hu P."/>
            <person name="Dubinsky E.A."/>
            <person name="Probst A.J."/>
            <person name="Wang J."/>
            <person name="Sieber C.M.K."/>
            <person name="Tom L.M."/>
            <person name="Gardinali P."/>
            <person name="Banfield J.F."/>
            <person name="Atlas R.M."/>
            <person name="Andersen G.L."/>
        </authorList>
    </citation>
    <scope>NUCLEOTIDE SEQUENCE [LARGE SCALE GENOMIC DNA]</scope>
</reference>
<evidence type="ECO:0000313" key="2">
    <source>
        <dbReference type="Proteomes" id="UP000196531"/>
    </source>
</evidence>
<proteinExistence type="predicted"/>
<name>A0A1Y5F738_9BACT</name>
<dbReference type="Gene3D" id="3.10.450.530">
    <property type="entry name" value="Ribonuclease toxin, BrnT, of type II toxin-antitoxin system"/>
    <property type="match status" value="1"/>
</dbReference>
<sequence length="80" mass="9720">MFEWDNKKNEEIKKRHGISFEELEVCIKIDSVIIETPNENRNQNAFLTFLNDYPIIVPFEIRGDNYRLITAWPDRRYKDE</sequence>